<accession>A0AAN4ZEC6</accession>
<dbReference type="CDD" id="cd13228">
    <property type="entry name" value="PHear_NECAP"/>
    <property type="match status" value="1"/>
</dbReference>
<keyword evidence="4" id="KW-0653">Protein transport</keyword>
<dbReference type="SUPFAM" id="SSF50729">
    <property type="entry name" value="PH domain-like"/>
    <property type="match status" value="1"/>
</dbReference>
<proteinExistence type="inferred from homology"/>
<comment type="caution">
    <text evidence="7">The sequence shown here is derived from an EMBL/GenBank/DDBJ whole genome shotgun (WGS) entry which is preliminary data.</text>
</comment>
<keyword evidence="8" id="KW-1185">Reference proteome</keyword>
<evidence type="ECO:0000313" key="7">
    <source>
        <dbReference type="EMBL" id="GMR36100.1"/>
    </source>
</evidence>
<feature type="compositionally biased region" description="Low complexity" evidence="5">
    <location>
        <begin position="186"/>
        <end position="200"/>
    </location>
</feature>
<dbReference type="Proteomes" id="UP001328107">
    <property type="component" value="Unassembled WGS sequence"/>
</dbReference>
<feature type="non-terminal residue" evidence="7">
    <location>
        <position position="1"/>
    </location>
</feature>
<dbReference type="GO" id="GO:0006897">
    <property type="term" value="P:endocytosis"/>
    <property type="evidence" value="ECO:0007669"/>
    <property type="project" value="UniProtKB-KW"/>
</dbReference>
<reference evidence="8" key="1">
    <citation type="submission" date="2022-10" db="EMBL/GenBank/DDBJ databases">
        <title>Genome assembly of Pristionchus species.</title>
        <authorList>
            <person name="Yoshida K."/>
            <person name="Sommer R.J."/>
        </authorList>
    </citation>
    <scope>NUCLEOTIDE SEQUENCE [LARGE SCALE GENOMIC DNA]</scope>
    <source>
        <strain evidence="8">RS5460</strain>
    </source>
</reference>
<dbReference type="Gene3D" id="2.30.29.30">
    <property type="entry name" value="Pleckstrin-homology domain (PH domain)/Phosphotyrosine-binding domain (PTB)"/>
    <property type="match status" value="1"/>
</dbReference>
<dbReference type="PANTHER" id="PTHR12847:SF9">
    <property type="entry name" value="NECAP-LIKE PROTEIN CG9132"/>
    <property type="match status" value="1"/>
</dbReference>
<evidence type="ECO:0000256" key="2">
    <source>
        <dbReference type="ARBA" id="ARBA00022448"/>
    </source>
</evidence>
<evidence type="ECO:0000256" key="4">
    <source>
        <dbReference type="ARBA" id="ARBA00022927"/>
    </source>
</evidence>
<dbReference type="FunFam" id="2.30.29.30:FF:000064">
    <property type="entry name" value="Adaptin ear-binding coat-associated protein 1"/>
    <property type="match status" value="1"/>
</dbReference>
<evidence type="ECO:0000256" key="3">
    <source>
        <dbReference type="ARBA" id="ARBA00022583"/>
    </source>
</evidence>
<dbReference type="InterPro" id="IPR011993">
    <property type="entry name" value="PH-like_dom_sf"/>
</dbReference>
<keyword evidence="2" id="KW-0813">Transport</keyword>
<feature type="domain" description="NECAP PHear" evidence="6">
    <location>
        <begin position="22"/>
        <end position="175"/>
    </location>
</feature>
<feature type="region of interest" description="Disordered" evidence="5">
    <location>
        <begin position="173"/>
        <end position="220"/>
    </location>
</feature>
<evidence type="ECO:0000313" key="8">
    <source>
        <dbReference type="Proteomes" id="UP001328107"/>
    </source>
</evidence>
<dbReference type="EMBL" id="BTRK01000002">
    <property type="protein sequence ID" value="GMR36100.1"/>
    <property type="molecule type" value="Genomic_DNA"/>
</dbReference>
<feature type="compositionally biased region" description="Pro residues" evidence="5">
    <location>
        <begin position="201"/>
        <end position="220"/>
    </location>
</feature>
<dbReference type="InterPro" id="IPR012466">
    <property type="entry name" value="NECAP_PHear"/>
</dbReference>
<organism evidence="7 8">
    <name type="scientific">Pristionchus mayeri</name>
    <dbReference type="NCBI Taxonomy" id="1317129"/>
    <lineage>
        <taxon>Eukaryota</taxon>
        <taxon>Metazoa</taxon>
        <taxon>Ecdysozoa</taxon>
        <taxon>Nematoda</taxon>
        <taxon>Chromadorea</taxon>
        <taxon>Rhabditida</taxon>
        <taxon>Rhabditina</taxon>
        <taxon>Diplogasteromorpha</taxon>
        <taxon>Diplogasteroidea</taxon>
        <taxon>Neodiplogasteridae</taxon>
        <taxon>Pristionchus</taxon>
    </lineage>
</organism>
<gene>
    <name evidence="7" type="ORF">PMAYCL1PPCAC_06295</name>
</gene>
<name>A0AAN4ZEC6_9BILA</name>
<sequence length="220" mass="24249">FPQRLRQVICLYRSPQSIMADYESVQLVKNEVFVYRIPPLTNARGHKAADWKLDSPDWTGRMRLVSVADKLILKLEDKSNGQLYAKCPIDTYPGVAIEAVTDSSRYFVIRLQNDSGQSAFVGLGFQDRSDSFDLNVALQDHFKFLKKSEEMSKEPAGPALDLSFKEGQTITINIGKKKDSTGDGSAPRPRAAPAAGGAFPLLPPPPGGIPLLPPPPRRQQ</sequence>
<protein>
    <recommendedName>
        <fullName evidence="6">NECAP PHear domain-containing protein</fullName>
    </recommendedName>
</protein>
<comment type="similarity">
    <text evidence="1">Belongs to the NECAP family.</text>
</comment>
<evidence type="ECO:0000259" key="6">
    <source>
        <dbReference type="Pfam" id="PF07933"/>
    </source>
</evidence>
<keyword evidence="3" id="KW-0254">Endocytosis</keyword>
<dbReference type="Pfam" id="PF07933">
    <property type="entry name" value="DUF1681"/>
    <property type="match status" value="1"/>
</dbReference>
<dbReference type="GO" id="GO:0030125">
    <property type="term" value="C:clathrin vesicle coat"/>
    <property type="evidence" value="ECO:0007669"/>
    <property type="project" value="TreeGrafter"/>
</dbReference>
<evidence type="ECO:0000256" key="1">
    <source>
        <dbReference type="ARBA" id="ARBA00007736"/>
    </source>
</evidence>
<dbReference type="AlphaFoldDB" id="A0AAN4ZEC6"/>
<dbReference type="GO" id="GO:0015031">
    <property type="term" value="P:protein transport"/>
    <property type="evidence" value="ECO:0007669"/>
    <property type="project" value="UniProtKB-KW"/>
</dbReference>
<evidence type="ECO:0000256" key="5">
    <source>
        <dbReference type="SAM" id="MobiDB-lite"/>
    </source>
</evidence>
<dbReference type="PANTHER" id="PTHR12847">
    <property type="entry name" value="ATP-BINDING CASSETTE ABC TRANSPORTER-RELATED"/>
    <property type="match status" value="1"/>
</dbReference>